<gene>
    <name evidence="1" type="ORF">E5J99_01895</name>
</gene>
<accession>A0A4Z0PRE9</accession>
<sequence>MKLRSLTTGWHARSWARVGVLLLLLLPLAGPGAARPSQVQVARQFLLAVLRGEYTTAYQLLAPQVRATTTAKQFRRAAQPLYDQGQQRGTSIDLYKLGYRMGENNDVRSFYSFTFKSDSLAAVPTVQLDVTFRDSTATRILSFGLIPAPQTTRK</sequence>
<protein>
    <recommendedName>
        <fullName evidence="3">DUF3887 domain-containing protein</fullName>
    </recommendedName>
</protein>
<evidence type="ECO:0008006" key="3">
    <source>
        <dbReference type="Google" id="ProtNLM"/>
    </source>
</evidence>
<organism evidence="1 2">
    <name type="scientific">Hymenobacter elongatus</name>
    <dbReference type="NCBI Taxonomy" id="877208"/>
    <lineage>
        <taxon>Bacteria</taxon>
        <taxon>Pseudomonadati</taxon>
        <taxon>Bacteroidota</taxon>
        <taxon>Cytophagia</taxon>
        <taxon>Cytophagales</taxon>
        <taxon>Hymenobacteraceae</taxon>
        <taxon>Hymenobacter</taxon>
    </lineage>
</organism>
<dbReference type="RefSeq" id="WP_135496021.1">
    <property type="nucleotide sequence ID" value="NZ_SRLD01000002.1"/>
</dbReference>
<dbReference type="EMBL" id="SRLD01000002">
    <property type="protein sequence ID" value="TGE19874.1"/>
    <property type="molecule type" value="Genomic_DNA"/>
</dbReference>
<dbReference type="AlphaFoldDB" id="A0A4Z0PRE9"/>
<dbReference type="Proteomes" id="UP000297739">
    <property type="component" value="Unassembled WGS sequence"/>
</dbReference>
<proteinExistence type="predicted"/>
<evidence type="ECO:0000313" key="2">
    <source>
        <dbReference type="Proteomes" id="UP000297739"/>
    </source>
</evidence>
<comment type="caution">
    <text evidence="1">The sequence shown here is derived from an EMBL/GenBank/DDBJ whole genome shotgun (WGS) entry which is preliminary data.</text>
</comment>
<dbReference type="OrthoDB" id="886373at2"/>
<evidence type="ECO:0000313" key="1">
    <source>
        <dbReference type="EMBL" id="TGE19874.1"/>
    </source>
</evidence>
<name>A0A4Z0PRE9_9BACT</name>
<keyword evidence="2" id="KW-1185">Reference proteome</keyword>
<reference evidence="1 2" key="1">
    <citation type="submission" date="2019-04" db="EMBL/GenBank/DDBJ databases">
        <authorList>
            <person name="Feng G."/>
            <person name="Zhang J."/>
            <person name="Zhu H."/>
        </authorList>
    </citation>
    <scope>NUCLEOTIDE SEQUENCE [LARGE SCALE GENOMIC DNA]</scope>
    <source>
        <strain evidence="1 2">JCM 17223</strain>
    </source>
</reference>